<evidence type="ECO:0000313" key="11">
    <source>
        <dbReference type="Proteomes" id="UP000789405"/>
    </source>
</evidence>
<keyword evidence="4 8" id="KW-0732">Signal</keyword>
<evidence type="ECO:0000256" key="7">
    <source>
        <dbReference type="RuleBase" id="RU361168"/>
    </source>
</evidence>
<dbReference type="InterPro" id="IPR002241">
    <property type="entry name" value="Glyco_hydro_27"/>
</dbReference>
<dbReference type="Gene3D" id="2.60.40.1180">
    <property type="entry name" value="Golgi alpha-mannosidase II"/>
    <property type="match status" value="1"/>
</dbReference>
<feature type="domain" description="Alpha galactosidase C-terminal" evidence="9">
    <location>
        <begin position="317"/>
        <end position="390"/>
    </location>
</feature>
<dbReference type="InterPro" id="IPR041233">
    <property type="entry name" value="Melibiase_C"/>
</dbReference>
<dbReference type="InterPro" id="IPR000111">
    <property type="entry name" value="Glyco_hydro_27/36_CS"/>
</dbReference>
<evidence type="ECO:0000256" key="5">
    <source>
        <dbReference type="ARBA" id="ARBA00022801"/>
    </source>
</evidence>
<dbReference type="GO" id="GO:0005975">
    <property type="term" value="P:carbohydrate metabolic process"/>
    <property type="evidence" value="ECO:0007669"/>
    <property type="project" value="InterPro"/>
</dbReference>
<dbReference type="InterPro" id="IPR017853">
    <property type="entry name" value="GH"/>
</dbReference>
<evidence type="ECO:0000313" key="10">
    <source>
        <dbReference type="EMBL" id="CAG8752238.1"/>
    </source>
</evidence>
<proteinExistence type="inferred from homology"/>
<evidence type="ECO:0000259" key="9">
    <source>
        <dbReference type="Pfam" id="PF17801"/>
    </source>
</evidence>
<dbReference type="Gene3D" id="3.20.20.70">
    <property type="entry name" value="Aldolase class I"/>
    <property type="match status" value="1"/>
</dbReference>
<dbReference type="EC" id="3.2.1.22" evidence="3 7"/>
<dbReference type="PROSITE" id="PS00512">
    <property type="entry name" value="ALPHA_GALACTOSIDASE"/>
    <property type="match status" value="1"/>
</dbReference>
<keyword evidence="6 7" id="KW-0326">Glycosidase</keyword>
<dbReference type="GO" id="GO:0004557">
    <property type="term" value="F:alpha-galactosidase activity"/>
    <property type="evidence" value="ECO:0007669"/>
    <property type="project" value="UniProtKB-EC"/>
</dbReference>
<dbReference type="SUPFAM" id="SSF51445">
    <property type="entry name" value="(Trans)glycosidases"/>
    <property type="match status" value="1"/>
</dbReference>
<feature type="non-terminal residue" evidence="10">
    <location>
        <position position="399"/>
    </location>
</feature>
<gene>
    <name evidence="10" type="ORF">DERYTH_LOCUS17008</name>
</gene>
<dbReference type="Proteomes" id="UP000789405">
    <property type="component" value="Unassembled WGS sequence"/>
</dbReference>
<dbReference type="Pfam" id="PF16499">
    <property type="entry name" value="Melibiase_2"/>
    <property type="match status" value="1"/>
</dbReference>
<evidence type="ECO:0000256" key="4">
    <source>
        <dbReference type="ARBA" id="ARBA00022729"/>
    </source>
</evidence>
<dbReference type="CDD" id="cd14792">
    <property type="entry name" value="GH27"/>
    <property type="match status" value="1"/>
</dbReference>
<evidence type="ECO:0000256" key="6">
    <source>
        <dbReference type="ARBA" id="ARBA00023295"/>
    </source>
</evidence>
<dbReference type="Pfam" id="PF17801">
    <property type="entry name" value="Melibiase_C"/>
    <property type="match status" value="1"/>
</dbReference>
<evidence type="ECO:0000256" key="3">
    <source>
        <dbReference type="ARBA" id="ARBA00012755"/>
    </source>
</evidence>
<dbReference type="AlphaFoldDB" id="A0A9N9NPP2"/>
<dbReference type="PRINTS" id="PR00740">
    <property type="entry name" value="GLHYDRLASE27"/>
</dbReference>
<name>A0A9N9NPP2_9GLOM</name>
<accession>A0A9N9NPP2</accession>
<keyword evidence="5 7" id="KW-0378">Hydrolase</keyword>
<evidence type="ECO:0000256" key="1">
    <source>
        <dbReference type="ARBA" id="ARBA00001255"/>
    </source>
</evidence>
<organism evidence="10 11">
    <name type="scientific">Dentiscutata erythropus</name>
    <dbReference type="NCBI Taxonomy" id="1348616"/>
    <lineage>
        <taxon>Eukaryota</taxon>
        <taxon>Fungi</taxon>
        <taxon>Fungi incertae sedis</taxon>
        <taxon>Mucoromycota</taxon>
        <taxon>Glomeromycotina</taxon>
        <taxon>Glomeromycetes</taxon>
        <taxon>Diversisporales</taxon>
        <taxon>Gigasporaceae</taxon>
        <taxon>Dentiscutata</taxon>
    </lineage>
</organism>
<dbReference type="SUPFAM" id="SSF51011">
    <property type="entry name" value="Glycosyl hydrolase domain"/>
    <property type="match status" value="1"/>
</dbReference>
<feature type="chain" id="PRO_5040296317" description="Alpha-galactosidase" evidence="8">
    <location>
        <begin position="19"/>
        <end position="399"/>
    </location>
</feature>
<reference evidence="10" key="1">
    <citation type="submission" date="2021-06" db="EMBL/GenBank/DDBJ databases">
        <authorList>
            <person name="Kallberg Y."/>
            <person name="Tangrot J."/>
            <person name="Rosling A."/>
        </authorList>
    </citation>
    <scope>NUCLEOTIDE SEQUENCE</scope>
    <source>
        <strain evidence="10">MA453B</strain>
    </source>
</reference>
<dbReference type="EMBL" id="CAJVPY010015523">
    <property type="protein sequence ID" value="CAG8752238.1"/>
    <property type="molecule type" value="Genomic_DNA"/>
</dbReference>
<keyword evidence="11" id="KW-1185">Reference proteome</keyword>
<evidence type="ECO:0000256" key="8">
    <source>
        <dbReference type="SAM" id="SignalP"/>
    </source>
</evidence>
<dbReference type="PANTHER" id="PTHR11452:SF75">
    <property type="entry name" value="ALPHA-GALACTOSIDASE MEL1"/>
    <property type="match status" value="1"/>
</dbReference>
<comment type="catalytic activity">
    <reaction evidence="1 7">
        <text>Hydrolysis of terminal, non-reducing alpha-D-galactose residues in alpha-D-galactosides, including galactose oligosaccharides, galactomannans and galactolipids.</text>
        <dbReference type="EC" id="3.2.1.22"/>
    </reaction>
</comment>
<dbReference type="PANTHER" id="PTHR11452">
    <property type="entry name" value="ALPHA-GALACTOSIDASE/ALPHA-N-ACETYLGALACTOSAMINIDASE"/>
    <property type="match status" value="1"/>
</dbReference>
<keyword evidence="7" id="KW-1015">Disulfide bond</keyword>
<sequence length="399" mass="44689">MITWILIFIIVFTRFTTCQNGFGYKTPPMGWNPYNSFGLNYNEAIIKQHADTIASEGYLEVGYRYINLDDGWQAYFIRNILDKKKLVPDLIKFPSGIKALADYIHDKGLLFGIYSDAGTLTCGDRPGSLDHEYIDIQTFVEWGVDYLKYDNCHDQGRPTQLRYKVMGDTINSVATAAGKNKTIFYSICEWGTTKPWLWGSGVGGNSWRTTGDINASWPSIVSIIDSQISITGYGGPGGWNDPDMLVLGFDEITYDEQVTHYAFWSAMKAPLILGCDLTKISDTSKALILNKDIISINQDSRGLSVCQVYNKTDNKASFDIWTGPLSDGYVAILFNRGIEPISITLDFENHCHLTGTIEVYDLVKQQSRGDFTNNYTAVNIPKHGVEFIKLIGGNIIDNN</sequence>
<feature type="signal peptide" evidence="8">
    <location>
        <begin position="1"/>
        <end position="18"/>
    </location>
</feature>
<comment type="caution">
    <text evidence="10">The sequence shown here is derived from an EMBL/GenBank/DDBJ whole genome shotgun (WGS) entry which is preliminary data.</text>
</comment>
<dbReference type="InterPro" id="IPR013785">
    <property type="entry name" value="Aldolase_TIM"/>
</dbReference>
<comment type="similarity">
    <text evidence="2 7">Belongs to the glycosyl hydrolase 27 family.</text>
</comment>
<dbReference type="FunFam" id="3.20.20.70:FF:000197">
    <property type="entry name" value="Alpha-galactosidase"/>
    <property type="match status" value="1"/>
</dbReference>
<dbReference type="OrthoDB" id="5795902at2759"/>
<dbReference type="InterPro" id="IPR013780">
    <property type="entry name" value="Glyco_hydro_b"/>
</dbReference>
<evidence type="ECO:0000256" key="2">
    <source>
        <dbReference type="ARBA" id="ARBA00009743"/>
    </source>
</evidence>
<protein>
    <recommendedName>
        <fullName evidence="3 7">Alpha-galactosidase</fullName>
        <ecNumber evidence="3 7">3.2.1.22</ecNumber>
    </recommendedName>
    <alternativeName>
        <fullName evidence="7">Melibiase</fullName>
    </alternativeName>
</protein>